<proteinExistence type="predicted"/>
<name>F2AP55_RHOBT</name>
<feature type="compositionally biased region" description="Polar residues" evidence="1">
    <location>
        <begin position="28"/>
        <end position="38"/>
    </location>
</feature>
<dbReference type="Proteomes" id="UP000006222">
    <property type="component" value="Unassembled WGS sequence"/>
</dbReference>
<evidence type="ECO:0000313" key="2">
    <source>
        <dbReference type="EMBL" id="EGF28557.1"/>
    </source>
</evidence>
<dbReference type="PATRIC" id="fig|991778.3.peg.1557"/>
<feature type="compositionally biased region" description="Polar residues" evidence="1">
    <location>
        <begin position="1"/>
        <end position="20"/>
    </location>
</feature>
<dbReference type="EMBL" id="AFAR01000079">
    <property type="protein sequence ID" value="EGF28557.1"/>
    <property type="molecule type" value="Genomic_DNA"/>
</dbReference>
<feature type="region of interest" description="Disordered" evidence="1">
    <location>
        <begin position="1"/>
        <end position="38"/>
    </location>
</feature>
<evidence type="ECO:0000313" key="3">
    <source>
        <dbReference type="Proteomes" id="UP000006222"/>
    </source>
</evidence>
<comment type="caution">
    <text evidence="2">The sequence shown here is derived from an EMBL/GenBank/DDBJ whole genome shotgun (WGS) entry which is preliminary data.</text>
</comment>
<evidence type="ECO:0000256" key="1">
    <source>
        <dbReference type="SAM" id="MobiDB-lite"/>
    </source>
</evidence>
<accession>F2AP55</accession>
<reference evidence="2 3" key="1">
    <citation type="journal article" date="2013" name="Mar. Genomics">
        <title>Expression of sulfatases in Rhodopirellula baltica and the diversity of sulfatases in the genus Rhodopirellula.</title>
        <authorList>
            <person name="Wegner C.E."/>
            <person name="Richter-Heitmann T."/>
            <person name="Klindworth A."/>
            <person name="Klockow C."/>
            <person name="Richter M."/>
            <person name="Achstetter T."/>
            <person name="Glockner F.O."/>
            <person name="Harder J."/>
        </authorList>
    </citation>
    <scope>NUCLEOTIDE SEQUENCE [LARGE SCALE GENOMIC DNA]</scope>
    <source>
        <strain evidence="2 3">WH47</strain>
    </source>
</reference>
<gene>
    <name evidence="2" type="ORF">RBWH47_01381</name>
</gene>
<organism evidence="2 3">
    <name type="scientific">Rhodopirellula baltica WH47</name>
    <dbReference type="NCBI Taxonomy" id="991778"/>
    <lineage>
        <taxon>Bacteria</taxon>
        <taxon>Pseudomonadati</taxon>
        <taxon>Planctomycetota</taxon>
        <taxon>Planctomycetia</taxon>
        <taxon>Pirellulales</taxon>
        <taxon>Pirellulaceae</taxon>
        <taxon>Rhodopirellula</taxon>
    </lineage>
</organism>
<sequence length="38" mass="4539">MTLWETNEMNQHRSQSSCNVRRSDQAHQRQISNPQINI</sequence>
<protein>
    <submittedName>
        <fullName evidence="2">Uncharacterized protein</fullName>
    </submittedName>
</protein>
<dbReference type="AlphaFoldDB" id="F2AP55"/>